<reference evidence="3 4" key="1">
    <citation type="journal article" date="2014" name="Antonie Van Leeuwenhoek">
        <title>Roseivivax atlanticus sp. nov., isolated from surface seawater of the Atlantic Ocean.</title>
        <authorList>
            <person name="Li G."/>
            <person name="Lai Q."/>
            <person name="Liu X."/>
            <person name="Sun F."/>
            <person name="Shao Z."/>
        </authorList>
    </citation>
    <scope>NUCLEOTIDE SEQUENCE [LARGE SCALE GENOMIC DNA]</scope>
    <source>
        <strain evidence="3 4">22II-s10s</strain>
    </source>
</reference>
<dbReference type="eggNOG" id="COG3743">
    <property type="taxonomic scope" value="Bacteria"/>
</dbReference>
<organism evidence="3 4">
    <name type="scientific">Roseivivax marinus</name>
    <dbReference type="NCBI Taxonomy" id="1379903"/>
    <lineage>
        <taxon>Bacteria</taxon>
        <taxon>Pseudomonadati</taxon>
        <taxon>Pseudomonadota</taxon>
        <taxon>Alphaproteobacteria</taxon>
        <taxon>Rhodobacterales</taxon>
        <taxon>Roseobacteraceae</taxon>
        <taxon>Roseivivax</taxon>
    </lineage>
</organism>
<keyword evidence="4" id="KW-1185">Reference proteome</keyword>
<dbReference type="PATRIC" id="fig|1317118.6.peg.3306"/>
<evidence type="ECO:0000313" key="4">
    <source>
        <dbReference type="Proteomes" id="UP000019063"/>
    </source>
</evidence>
<keyword evidence="2" id="KW-0472">Membrane</keyword>
<feature type="region of interest" description="Disordered" evidence="1">
    <location>
        <begin position="66"/>
        <end position="229"/>
    </location>
</feature>
<feature type="compositionally biased region" description="Low complexity" evidence="1">
    <location>
        <begin position="198"/>
        <end position="211"/>
    </location>
</feature>
<dbReference type="RefSeq" id="WP_081749817.1">
    <property type="nucleotide sequence ID" value="NZ_AQQW01000010.1"/>
</dbReference>
<protein>
    <submittedName>
        <fullName evidence="3">NADH dehydrogenase subunit E</fullName>
    </submittedName>
</protein>
<keyword evidence="2" id="KW-0812">Transmembrane</keyword>
<evidence type="ECO:0000313" key="3">
    <source>
        <dbReference type="EMBL" id="ETW11782.1"/>
    </source>
</evidence>
<dbReference type="AlphaFoldDB" id="W4HG92"/>
<dbReference type="Proteomes" id="UP000019063">
    <property type="component" value="Unassembled WGS sequence"/>
</dbReference>
<keyword evidence="2" id="KW-1133">Transmembrane helix</keyword>
<gene>
    <name evidence="3" type="ORF">ATO8_16083</name>
</gene>
<feature type="compositionally biased region" description="Low complexity" evidence="1">
    <location>
        <begin position="80"/>
        <end position="117"/>
    </location>
</feature>
<feature type="compositionally biased region" description="Low complexity" evidence="1">
    <location>
        <begin position="156"/>
        <end position="168"/>
    </location>
</feature>
<name>W4HG92_9RHOB</name>
<proteinExistence type="predicted"/>
<dbReference type="EMBL" id="AQQW01000010">
    <property type="protein sequence ID" value="ETW11782.1"/>
    <property type="molecule type" value="Genomic_DNA"/>
</dbReference>
<comment type="caution">
    <text evidence="3">The sequence shown here is derived from an EMBL/GenBank/DDBJ whole genome shotgun (WGS) entry which is preliminary data.</text>
</comment>
<feature type="compositionally biased region" description="Basic and acidic residues" evidence="1">
    <location>
        <begin position="118"/>
        <end position="127"/>
    </location>
</feature>
<evidence type="ECO:0000256" key="2">
    <source>
        <dbReference type="SAM" id="Phobius"/>
    </source>
</evidence>
<accession>W4HG92</accession>
<dbReference type="STRING" id="1379903.ATO8_16083"/>
<dbReference type="Gene3D" id="1.10.150.20">
    <property type="entry name" value="5' to 3' exonuclease, C-terminal subdomain"/>
    <property type="match status" value="1"/>
</dbReference>
<feature type="transmembrane region" description="Helical" evidence="2">
    <location>
        <begin position="36"/>
        <end position="59"/>
    </location>
</feature>
<feature type="compositionally biased region" description="Basic and acidic residues" evidence="1">
    <location>
        <begin position="182"/>
        <end position="193"/>
    </location>
</feature>
<evidence type="ECO:0000256" key="1">
    <source>
        <dbReference type="SAM" id="MobiDB-lite"/>
    </source>
</evidence>
<feature type="transmembrane region" description="Helical" evidence="2">
    <location>
        <begin position="12"/>
        <end position="30"/>
    </location>
</feature>
<sequence>MNTQSRMSCQTGCWGLAAGVALVAFVLMLVVGQYGIIGAAFLAAVAFAVLGFLFSMIFCTPLTKPGEAPGPGVQARTSRPGATGAAPGTAGVTAGSAGATQAAPSAPAGTAATAPSGDKPDADKTDASADTQPPASGAAARDETGVGPADTPPAPGAAVADADAETGAMVKPSKALPGQQELSERKGSWRYEGNDTTSSAAGGASNGSAGSKPTTMSGPREGGADDLKKIKGIGPKLEDLCHSLGIYHFDQIASWTDAEVEWVDDNLEGFKGRVTRDEWVAQARDLSGGGTN</sequence>